<dbReference type="Proteomes" id="UP000016307">
    <property type="component" value="Unassembled WGS sequence"/>
</dbReference>
<evidence type="ECO:0000313" key="1">
    <source>
        <dbReference type="EMBL" id="ERF56117.1"/>
    </source>
</evidence>
<dbReference type="AlphaFoldDB" id="U1EWN9"/>
<protein>
    <submittedName>
        <fullName evidence="1">Uncharacterized protein</fullName>
    </submittedName>
</protein>
<dbReference type="EMBL" id="AOSS01000255">
    <property type="protein sequence ID" value="ERF56117.1"/>
    <property type="molecule type" value="Genomic_DNA"/>
</dbReference>
<organism evidence="1 2">
    <name type="scientific">Cutibacterium granulosum DSM 20700</name>
    <dbReference type="NCBI Taxonomy" id="1160719"/>
    <lineage>
        <taxon>Bacteria</taxon>
        <taxon>Bacillati</taxon>
        <taxon>Actinomycetota</taxon>
        <taxon>Actinomycetes</taxon>
        <taxon>Propionibacteriales</taxon>
        <taxon>Propionibacteriaceae</taxon>
        <taxon>Cutibacterium</taxon>
    </lineage>
</organism>
<accession>U1EWN9</accession>
<sequence>MLFILFRFIPILFLTRKTTFVVSAFSYARITKQAIQIFLTIPFRTFQPLSNFSYFNICCIID</sequence>
<reference evidence="1 2" key="1">
    <citation type="journal article" date="2013" name="BMC Genomics">
        <title>Comparative genomics reveals distinct host-interacting traits of three major human-associated propionibacteria.</title>
        <authorList>
            <person name="Mak T.N."/>
            <person name="Schmid M."/>
            <person name="Brzuszkiewicz E."/>
            <person name="Zeng G."/>
            <person name="Meyer R."/>
            <person name="Sfanos K.S."/>
            <person name="Brinkmann V."/>
            <person name="Meyer T.F."/>
            <person name="Bruggemann H."/>
        </authorList>
    </citation>
    <scope>NUCLEOTIDE SEQUENCE [LARGE SCALE GENOMIC DNA]</scope>
    <source>
        <strain evidence="1 2">DSM 20700</strain>
    </source>
</reference>
<gene>
    <name evidence="1" type="ORF">H641_06680</name>
</gene>
<comment type="caution">
    <text evidence="1">The sequence shown here is derived from an EMBL/GenBank/DDBJ whole genome shotgun (WGS) entry which is preliminary data.</text>
</comment>
<evidence type="ECO:0000313" key="2">
    <source>
        <dbReference type="Proteomes" id="UP000016307"/>
    </source>
</evidence>
<name>U1EWN9_9ACTN</name>
<keyword evidence="2" id="KW-1185">Reference proteome</keyword>
<proteinExistence type="predicted"/>